<reference evidence="1 2" key="1">
    <citation type="submission" date="2012-08" db="EMBL/GenBank/DDBJ databases">
        <authorList>
            <person name="Harkins D.M."/>
            <person name="Durkin A.S."/>
            <person name="Selengut J.D."/>
            <person name="Sanka R."/>
            <person name="DePew J."/>
            <person name="Purushe J."/>
            <person name="Matthias M.A."/>
            <person name="Vinetz J.M."/>
            <person name="Sutton G.G."/>
            <person name="Nelson W.C."/>
            <person name="Fouts D.E."/>
        </authorList>
    </citation>
    <scope>NUCLEOTIDE SEQUENCE [LARGE SCALE GENOMIC DNA]</scope>
    <source>
        <strain evidence="1 2">MMD4847</strain>
    </source>
</reference>
<proteinExistence type="predicted"/>
<evidence type="ECO:0000313" key="2">
    <source>
        <dbReference type="Proteomes" id="UP000018720"/>
    </source>
</evidence>
<protein>
    <submittedName>
        <fullName evidence="1">Uncharacterized protein</fullName>
    </submittedName>
</protein>
<comment type="caution">
    <text evidence="1">The sequence shown here is derived from an EMBL/GenBank/DDBJ whole genome shotgun (WGS) entry which is preliminary data.</text>
</comment>
<keyword evidence="2" id="KW-1185">Reference proteome</keyword>
<name>A0ABN0HD37_9LEPT</name>
<accession>A0ABN0HD37</accession>
<evidence type="ECO:0000313" key="1">
    <source>
        <dbReference type="EMBL" id="EJZ43738.1"/>
    </source>
</evidence>
<dbReference type="EMBL" id="AHOM02000001">
    <property type="protein sequence ID" value="EJZ43738.1"/>
    <property type="molecule type" value="Genomic_DNA"/>
</dbReference>
<dbReference type="Proteomes" id="UP000018720">
    <property type="component" value="Unassembled WGS sequence"/>
</dbReference>
<gene>
    <name evidence="1" type="ORF">LEP1GSC178_2041</name>
</gene>
<organism evidence="1 2">
    <name type="scientific">Leptospira licerasiae str. MMD4847</name>
    <dbReference type="NCBI Taxonomy" id="1049971"/>
    <lineage>
        <taxon>Bacteria</taxon>
        <taxon>Pseudomonadati</taxon>
        <taxon>Spirochaetota</taxon>
        <taxon>Spirochaetia</taxon>
        <taxon>Leptospirales</taxon>
        <taxon>Leptospiraceae</taxon>
        <taxon>Leptospira</taxon>
    </lineage>
</organism>
<sequence>MPFLLAFRLITSKFRNSRNVTLKLSVMRLFRPNLLIKGGKYFAGGPTLRRKSLISLLGDFL</sequence>